<keyword evidence="2" id="KW-0325">Glycoprotein</keyword>
<evidence type="ECO:0000313" key="7">
    <source>
        <dbReference type="EMBL" id="THG03723.1"/>
    </source>
</evidence>
<keyword evidence="3" id="KW-0472">Membrane</keyword>
<keyword evidence="3" id="KW-0812">Transmembrane</keyword>
<dbReference type="SMART" id="SM00108">
    <property type="entry name" value="B_lectin"/>
    <property type="match status" value="1"/>
</dbReference>
<dbReference type="InterPro" id="IPR036426">
    <property type="entry name" value="Bulb-type_lectin_dom_sf"/>
</dbReference>
<dbReference type="FunFam" id="2.90.10.10:FF:000002">
    <property type="entry name" value="Serine/threonine-protein kinase"/>
    <property type="match status" value="1"/>
</dbReference>
<evidence type="ECO:0008006" key="9">
    <source>
        <dbReference type="Google" id="ProtNLM"/>
    </source>
</evidence>
<dbReference type="PANTHER" id="PTHR32444">
    <property type="entry name" value="BULB-TYPE LECTIN DOMAIN-CONTAINING PROTEIN"/>
    <property type="match status" value="1"/>
</dbReference>
<evidence type="ECO:0000256" key="2">
    <source>
        <dbReference type="ARBA" id="ARBA00023180"/>
    </source>
</evidence>
<keyword evidence="8" id="KW-1185">Reference proteome</keyword>
<evidence type="ECO:0000259" key="5">
    <source>
        <dbReference type="PROSITE" id="PS50927"/>
    </source>
</evidence>
<dbReference type="Pfam" id="PF08276">
    <property type="entry name" value="PAN_2"/>
    <property type="match status" value="1"/>
</dbReference>
<dbReference type="SMART" id="SM00473">
    <property type="entry name" value="PAN_AP"/>
    <property type="match status" value="1"/>
</dbReference>
<dbReference type="STRING" id="542762.A0A4S4DLB6"/>
<keyword evidence="1 4" id="KW-0732">Signal</keyword>
<dbReference type="PANTHER" id="PTHR32444:SF247">
    <property type="entry name" value="OS01G0958200 PROTEIN"/>
    <property type="match status" value="1"/>
</dbReference>
<dbReference type="Proteomes" id="UP000306102">
    <property type="component" value="Unassembled WGS sequence"/>
</dbReference>
<proteinExistence type="predicted"/>
<gene>
    <name evidence="7" type="ORF">TEA_009092</name>
</gene>
<keyword evidence="3" id="KW-1133">Transmembrane helix</keyword>
<dbReference type="InterPro" id="IPR003609">
    <property type="entry name" value="Pan_app"/>
</dbReference>
<feature type="signal peptide" evidence="4">
    <location>
        <begin position="1"/>
        <end position="19"/>
    </location>
</feature>
<dbReference type="CDD" id="cd00028">
    <property type="entry name" value="B_lectin"/>
    <property type="match status" value="1"/>
</dbReference>
<dbReference type="SUPFAM" id="SSF51110">
    <property type="entry name" value="alpha-D-mannose-specific plant lectins"/>
    <property type="match status" value="1"/>
</dbReference>
<feature type="domain" description="Bulb-type lectin" evidence="5">
    <location>
        <begin position="20"/>
        <end position="142"/>
    </location>
</feature>
<dbReference type="CDD" id="cd01098">
    <property type="entry name" value="PAN_AP_plant"/>
    <property type="match status" value="1"/>
</dbReference>
<sequence length="307" mass="33926">MFSIFFLLFFSFINHLSHGADTISANQSLSGNQTITSAGGNFELGFYKPGNSSYYYIAMWYAKVSTLTIVWVANRDNPIFDKYSSVLKILDGNLVLLNESQTLIWSTNQNSTTSNSVVVVLGDDGNFILRDGSNSNQPIWQSFDHPAHTCDYSGGCVRRTELLCGNITAANQEKDRFWEIPNTRSPENPQSVAVSSATECESSCLNNCSCTAYAYDSNGCSIWIGELMNLQDGSGNTLYLRLAASEFPKPKRKMGIIIGAVVGSVAIVVVLGLICVVLWKQQNRIIATPCLLWPNTSRWLSFYLKRG</sequence>
<protein>
    <recommendedName>
        <fullName evidence="9">Bulb-type lectin domain-containing protein</fullName>
    </recommendedName>
</protein>
<dbReference type="Pfam" id="PF01453">
    <property type="entry name" value="B_lectin"/>
    <property type="match status" value="1"/>
</dbReference>
<accession>A0A4S4DLB6</accession>
<dbReference type="PROSITE" id="PS50948">
    <property type="entry name" value="PAN"/>
    <property type="match status" value="1"/>
</dbReference>
<reference evidence="7 8" key="1">
    <citation type="journal article" date="2018" name="Proc. Natl. Acad. Sci. U.S.A.">
        <title>Draft genome sequence of Camellia sinensis var. sinensis provides insights into the evolution of the tea genome and tea quality.</title>
        <authorList>
            <person name="Wei C."/>
            <person name="Yang H."/>
            <person name="Wang S."/>
            <person name="Zhao J."/>
            <person name="Liu C."/>
            <person name="Gao L."/>
            <person name="Xia E."/>
            <person name="Lu Y."/>
            <person name="Tai Y."/>
            <person name="She G."/>
            <person name="Sun J."/>
            <person name="Cao H."/>
            <person name="Tong W."/>
            <person name="Gao Q."/>
            <person name="Li Y."/>
            <person name="Deng W."/>
            <person name="Jiang X."/>
            <person name="Wang W."/>
            <person name="Chen Q."/>
            <person name="Zhang S."/>
            <person name="Li H."/>
            <person name="Wu J."/>
            <person name="Wang P."/>
            <person name="Li P."/>
            <person name="Shi C."/>
            <person name="Zheng F."/>
            <person name="Jian J."/>
            <person name="Huang B."/>
            <person name="Shan D."/>
            <person name="Shi M."/>
            <person name="Fang C."/>
            <person name="Yue Y."/>
            <person name="Li F."/>
            <person name="Li D."/>
            <person name="Wei S."/>
            <person name="Han B."/>
            <person name="Jiang C."/>
            <person name="Yin Y."/>
            <person name="Xia T."/>
            <person name="Zhang Z."/>
            <person name="Bennetzen J.L."/>
            <person name="Zhao S."/>
            <person name="Wan X."/>
        </authorList>
    </citation>
    <scope>NUCLEOTIDE SEQUENCE [LARGE SCALE GENOMIC DNA]</scope>
    <source>
        <strain evidence="8">cv. Shuchazao</strain>
        <tissue evidence="7">Leaf</tissue>
    </source>
</reference>
<name>A0A4S4DLB6_CAMSN</name>
<feature type="transmembrane region" description="Helical" evidence="3">
    <location>
        <begin position="256"/>
        <end position="279"/>
    </location>
</feature>
<dbReference type="AlphaFoldDB" id="A0A4S4DLB6"/>
<dbReference type="PROSITE" id="PS50927">
    <property type="entry name" value="BULB_LECTIN"/>
    <property type="match status" value="1"/>
</dbReference>
<dbReference type="InterPro" id="IPR001480">
    <property type="entry name" value="Bulb-type_lectin_dom"/>
</dbReference>
<evidence type="ECO:0000259" key="6">
    <source>
        <dbReference type="PROSITE" id="PS50948"/>
    </source>
</evidence>
<comment type="caution">
    <text evidence="7">The sequence shown here is derived from an EMBL/GenBank/DDBJ whole genome shotgun (WGS) entry which is preliminary data.</text>
</comment>
<feature type="chain" id="PRO_5020477408" description="Bulb-type lectin domain-containing protein" evidence="4">
    <location>
        <begin position="20"/>
        <end position="307"/>
    </location>
</feature>
<evidence type="ECO:0000256" key="4">
    <source>
        <dbReference type="SAM" id="SignalP"/>
    </source>
</evidence>
<organism evidence="7 8">
    <name type="scientific">Camellia sinensis var. sinensis</name>
    <name type="common">China tea</name>
    <dbReference type="NCBI Taxonomy" id="542762"/>
    <lineage>
        <taxon>Eukaryota</taxon>
        <taxon>Viridiplantae</taxon>
        <taxon>Streptophyta</taxon>
        <taxon>Embryophyta</taxon>
        <taxon>Tracheophyta</taxon>
        <taxon>Spermatophyta</taxon>
        <taxon>Magnoliopsida</taxon>
        <taxon>eudicotyledons</taxon>
        <taxon>Gunneridae</taxon>
        <taxon>Pentapetalae</taxon>
        <taxon>asterids</taxon>
        <taxon>Ericales</taxon>
        <taxon>Theaceae</taxon>
        <taxon>Camellia</taxon>
    </lineage>
</organism>
<evidence type="ECO:0000256" key="3">
    <source>
        <dbReference type="SAM" id="Phobius"/>
    </source>
</evidence>
<dbReference type="EMBL" id="SDRB02010886">
    <property type="protein sequence ID" value="THG03723.1"/>
    <property type="molecule type" value="Genomic_DNA"/>
</dbReference>
<evidence type="ECO:0000313" key="8">
    <source>
        <dbReference type="Proteomes" id="UP000306102"/>
    </source>
</evidence>
<feature type="domain" description="Apple" evidence="6">
    <location>
        <begin position="164"/>
        <end position="243"/>
    </location>
</feature>
<evidence type="ECO:0000256" key="1">
    <source>
        <dbReference type="ARBA" id="ARBA00022729"/>
    </source>
</evidence>
<dbReference type="Gene3D" id="2.90.10.10">
    <property type="entry name" value="Bulb-type lectin domain"/>
    <property type="match status" value="1"/>
</dbReference>